<comment type="cofactor">
    <cofactor evidence="1">
        <name>heme</name>
        <dbReference type="ChEBI" id="CHEBI:30413"/>
    </cofactor>
</comment>
<reference evidence="8" key="1">
    <citation type="submission" date="2014-12" db="EMBL/GenBank/DDBJ databases">
        <title>Genome Sequence of Valsa Canker Pathogens Uncovers a Specific Adaption of Colonization on Woody Bark.</title>
        <authorList>
            <person name="Yin Z."/>
            <person name="Liu H."/>
            <person name="Gao X."/>
            <person name="Li Z."/>
            <person name="Song N."/>
            <person name="Ke X."/>
            <person name="Dai Q."/>
            <person name="Wu Y."/>
            <person name="Sun Y."/>
            <person name="Xu J.-R."/>
            <person name="Kang Z.K."/>
            <person name="Wang L."/>
            <person name="Huang L."/>
        </authorList>
    </citation>
    <scope>NUCLEOTIDE SEQUENCE [LARGE SCALE GENOMIC DNA]</scope>
    <source>
        <strain evidence="8">03-8</strain>
    </source>
</reference>
<keyword evidence="6" id="KW-0408">Iron</keyword>
<dbReference type="GO" id="GO:0004497">
    <property type="term" value="F:monooxygenase activity"/>
    <property type="evidence" value="ECO:0007669"/>
    <property type="project" value="UniProtKB-KW"/>
</dbReference>
<sequence>MTGPFCHCFVDEAVEKALLTSAKIQEDENTEKRRTYVFIDDLEQQSQDRKVLRDQLFNVLLAGRDNNWVLLVLDVQTSLPASTCAQKFSAARWKTSAAWELIRATH</sequence>
<protein>
    <submittedName>
        <fullName evidence="8">Cytochrome P450 52A1</fullName>
    </submittedName>
</protein>
<dbReference type="EMBL" id="CM003101">
    <property type="protein sequence ID" value="KUI68155.1"/>
    <property type="molecule type" value="Genomic_DNA"/>
</dbReference>
<evidence type="ECO:0000313" key="8">
    <source>
        <dbReference type="EMBL" id="KUI68155.1"/>
    </source>
</evidence>
<keyword evidence="9" id="KW-1185">Reference proteome</keyword>
<keyword evidence="7" id="KW-0503">Monooxygenase</keyword>
<evidence type="ECO:0000256" key="6">
    <source>
        <dbReference type="ARBA" id="ARBA00023004"/>
    </source>
</evidence>
<organism evidence="8 9">
    <name type="scientific">Cytospora mali</name>
    <name type="common">Apple Valsa canker fungus</name>
    <name type="synonym">Valsa mali</name>
    <dbReference type="NCBI Taxonomy" id="578113"/>
    <lineage>
        <taxon>Eukaryota</taxon>
        <taxon>Fungi</taxon>
        <taxon>Dikarya</taxon>
        <taxon>Ascomycota</taxon>
        <taxon>Pezizomycotina</taxon>
        <taxon>Sordariomycetes</taxon>
        <taxon>Sordariomycetidae</taxon>
        <taxon>Diaporthales</taxon>
        <taxon>Cytosporaceae</taxon>
        <taxon>Cytospora</taxon>
    </lineage>
</organism>
<evidence type="ECO:0000256" key="3">
    <source>
        <dbReference type="ARBA" id="ARBA00022617"/>
    </source>
</evidence>
<accession>A0A194VWG2</accession>
<evidence type="ECO:0000256" key="7">
    <source>
        <dbReference type="ARBA" id="ARBA00023033"/>
    </source>
</evidence>
<comment type="similarity">
    <text evidence="2">Belongs to the cytochrome P450 family.</text>
</comment>
<dbReference type="InterPro" id="IPR047146">
    <property type="entry name" value="Cyt_P450_E_CYP52_fungi"/>
</dbReference>
<evidence type="ECO:0000256" key="1">
    <source>
        <dbReference type="ARBA" id="ARBA00001971"/>
    </source>
</evidence>
<dbReference type="GO" id="GO:0046872">
    <property type="term" value="F:metal ion binding"/>
    <property type="evidence" value="ECO:0007669"/>
    <property type="project" value="UniProtKB-KW"/>
</dbReference>
<evidence type="ECO:0000256" key="4">
    <source>
        <dbReference type="ARBA" id="ARBA00022723"/>
    </source>
</evidence>
<dbReference type="PANTHER" id="PTHR24287">
    <property type="entry name" value="P450, PUTATIVE (EUROFUNG)-RELATED"/>
    <property type="match status" value="1"/>
</dbReference>
<keyword evidence="3" id="KW-0349">Heme</keyword>
<proteinExistence type="inferred from homology"/>
<keyword evidence="4" id="KW-0479">Metal-binding</keyword>
<keyword evidence="5" id="KW-0560">Oxidoreductase</keyword>
<dbReference type="PANTHER" id="PTHR24287:SF1">
    <property type="entry name" value="P450, PUTATIVE (EUROFUNG)-RELATED"/>
    <property type="match status" value="1"/>
</dbReference>
<evidence type="ECO:0000313" key="9">
    <source>
        <dbReference type="Proteomes" id="UP000078559"/>
    </source>
</evidence>
<evidence type="ECO:0000256" key="5">
    <source>
        <dbReference type="ARBA" id="ARBA00023002"/>
    </source>
</evidence>
<name>A0A194VWG2_CYTMA</name>
<dbReference type="AlphaFoldDB" id="A0A194VWG2"/>
<dbReference type="Proteomes" id="UP000078559">
    <property type="component" value="Chromosome 4"/>
</dbReference>
<evidence type="ECO:0000256" key="2">
    <source>
        <dbReference type="ARBA" id="ARBA00010617"/>
    </source>
</evidence>
<gene>
    <name evidence="8" type="ORF">VM1G_11582</name>
</gene>
<dbReference type="SMR" id="A0A194VWG2"/>